<dbReference type="Gramene" id="TuG1812G0200001755.01.T01">
    <property type="protein sequence ID" value="TuG1812G0200001755.01.T01.cds242399"/>
    <property type="gene ID" value="TuG1812G0200001755.01"/>
</dbReference>
<evidence type="ECO:0000313" key="3">
    <source>
        <dbReference type="Proteomes" id="UP000015106"/>
    </source>
</evidence>
<feature type="region of interest" description="Disordered" evidence="1">
    <location>
        <begin position="45"/>
        <end position="103"/>
    </location>
</feature>
<sequence>LASIASRLCSCKGLELANAAGHGDQGGTFAAGDDGGGVQGVAEAVRRGRRRPDQQGRAPRGHPPPRRLVHHPQGRPRRPPRRQGQQRLHRRRRGGEPRRLRAEGSRHEDLCLVAACLGWLHGFFYLGLLNENYSICFKI</sequence>
<organism evidence="2 3">
    <name type="scientific">Triticum urartu</name>
    <name type="common">Red wild einkorn</name>
    <name type="synonym">Crithodium urartu</name>
    <dbReference type="NCBI Taxonomy" id="4572"/>
    <lineage>
        <taxon>Eukaryota</taxon>
        <taxon>Viridiplantae</taxon>
        <taxon>Streptophyta</taxon>
        <taxon>Embryophyta</taxon>
        <taxon>Tracheophyta</taxon>
        <taxon>Spermatophyta</taxon>
        <taxon>Magnoliopsida</taxon>
        <taxon>Liliopsida</taxon>
        <taxon>Poales</taxon>
        <taxon>Poaceae</taxon>
        <taxon>BOP clade</taxon>
        <taxon>Pooideae</taxon>
        <taxon>Triticodae</taxon>
        <taxon>Triticeae</taxon>
        <taxon>Triticinae</taxon>
        <taxon>Triticum</taxon>
    </lineage>
</organism>
<protein>
    <submittedName>
        <fullName evidence="2">Uncharacterized protein</fullName>
    </submittedName>
</protein>
<reference evidence="2" key="2">
    <citation type="submission" date="2018-03" db="EMBL/GenBank/DDBJ databases">
        <title>The Triticum urartu genome reveals the dynamic nature of wheat genome evolution.</title>
        <authorList>
            <person name="Ling H."/>
            <person name="Ma B."/>
            <person name="Shi X."/>
            <person name="Liu H."/>
            <person name="Dong L."/>
            <person name="Sun H."/>
            <person name="Cao Y."/>
            <person name="Gao Q."/>
            <person name="Zheng S."/>
            <person name="Li Y."/>
            <person name="Yu Y."/>
            <person name="Du H."/>
            <person name="Qi M."/>
            <person name="Li Y."/>
            <person name="Yu H."/>
            <person name="Cui Y."/>
            <person name="Wang N."/>
            <person name="Chen C."/>
            <person name="Wu H."/>
            <person name="Zhao Y."/>
            <person name="Zhang J."/>
            <person name="Li Y."/>
            <person name="Zhou W."/>
            <person name="Zhang B."/>
            <person name="Hu W."/>
            <person name="Eijk M."/>
            <person name="Tang J."/>
            <person name="Witsenboer H."/>
            <person name="Zhao S."/>
            <person name="Li Z."/>
            <person name="Zhang A."/>
            <person name="Wang D."/>
            <person name="Liang C."/>
        </authorList>
    </citation>
    <scope>NUCLEOTIDE SEQUENCE [LARGE SCALE GENOMIC DNA]</scope>
    <source>
        <strain evidence="2">cv. G1812</strain>
    </source>
</reference>
<dbReference type="AlphaFoldDB" id="A0A8R7PBV2"/>
<evidence type="ECO:0000256" key="1">
    <source>
        <dbReference type="SAM" id="MobiDB-lite"/>
    </source>
</evidence>
<feature type="compositionally biased region" description="Basic residues" evidence="1">
    <location>
        <begin position="59"/>
        <end position="81"/>
    </location>
</feature>
<keyword evidence="3" id="KW-1185">Reference proteome</keyword>
<evidence type="ECO:0000313" key="2">
    <source>
        <dbReference type="EnsemblPlants" id="TuG1812G0200001755.01.T01.cds242399"/>
    </source>
</evidence>
<dbReference type="Proteomes" id="UP000015106">
    <property type="component" value="Chromosome 2"/>
</dbReference>
<accession>A0A8R7PBV2</accession>
<reference evidence="2" key="3">
    <citation type="submission" date="2022-06" db="UniProtKB">
        <authorList>
            <consortium name="EnsemblPlants"/>
        </authorList>
    </citation>
    <scope>IDENTIFICATION</scope>
</reference>
<reference evidence="3" key="1">
    <citation type="journal article" date="2013" name="Nature">
        <title>Draft genome of the wheat A-genome progenitor Triticum urartu.</title>
        <authorList>
            <person name="Ling H.Q."/>
            <person name="Zhao S."/>
            <person name="Liu D."/>
            <person name="Wang J."/>
            <person name="Sun H."/>
            <person name="Zhang C."/>
            <person name="Fan H."/>
            <person name="Li D."/>
            <person name="Dong L."/>
            <person name="Tao Y."/>
            <person name="Gao C."/>
            <person name="Wu H."/>
            <person name="Li Y."/>
            <person name="Cui Y."/>
            <person name="Guo X."/>
            <person name="Zheng S."/>
            <person name="Wang B."/>
            <person name="Yu K."/>
            <person name="Liang Q."/>
            <person name="Yang W."/>
            <person name="Lou X."/>
            <person name="Chen J."/>
            <person name="Feng M."/>
            <person name="Jian J."/>
            <person name="Zhang X."/>
            <person name="Luo G."/>
            <person name="Jiang Y."/>
            <person name="Liu J."/>
            <person name="Wang Z."/>
            <person name="Sha Y."/>
            <person name="Zhang B."/>
            <person name="Wu H."/>
            <person name="Tang D."/>
            <person name="Shen Q."/>
            <person name="Xue P."/>
            <person name="Zou S."/>
            <person name="Wang X."/>
            <person name="Liu X."/>
            <person name="Wang F."/>
            <person name="Yang Y."/>
            <person name="An X."/>
            <person name="Dong Z."/>
            <person name="Zhang K."/>
            <person name="Zhang X."/>
            <person name="Luo M.C."/>
            <person name="Dvorak J."/>
            <person name="Tong Y."/>
            <person name="Wang J."/>
            <person name="Yang H."/>
            <person name="Li Z."/>
            <person name="Wang D."/>
            <person name="Zhang A."/>
            <person name="Wang J."/>
        </authorList>
    </citation>
    <scope>NUCLEOTIDE SEQUENCE</scope>
    <source>
        <strain evidence="3">cv. G1812</strain>
    </source>
</reference>
<proteinExistence type="predicted"/>
<feature type="compositionally biased region" description="Basic and acidic residues" evidence="1">
    <location>
        <begin position="94"/>
        <end position="103"/>
    </location>
</feature>
<name>A0A8R7PBV2_TRIUA</name>
<dbReference type="EnsemblPlants" id="TuG1812G0200001755.01.T01">
    <property type="protein sequence ID" value="TuG1812G0200001755.01.T01.cds242399"/>
    <property type="gene ID" value="TuG1812G0200001755.01"/>
</dbReference>